<proteinExistence type="predicted"/>
<feature type="domain" description="DUF4283" evidence="1">
    <location>
        <begin position="15"/>
        <end position="87"/>
    </location>
</feature>
<reference evidence="2" key="2">
    <citation type="journal article" date="2024" name="Plant">
        <title>Genomic evolution and insights into agronomic trait innovations of Sesamum species.</title>
        <authorList>
            <person name="Miao H."/>
            <person name="Wang L."/>
            <person name="Qu L."/>
            <person name="Liu H."/>
            <person name="Sun Y."/>
            <person name="Le M."/>
            <person name="Wang Q."/>
            <person name="Wei S."/>
            <person name="Zheng Y."/>
            <person name="Lin W."/>
            <person name="Duan Y."/>
            <person name="Cao H."/>
            <person name="Xiong S."/>
            <person name="Wang X."/>
            <person name="Wei L."/>
            <person name="Li C."/>
            <person name="Ma Q."/>
            <person name="Ju M."/>
            <person name="Zhao R."/>
            <person name="Li G."/>
            <person name="Mu C."/>
            <person name="Tian Q."/>
            <person name="Mei H."/>
            <person name="Zhang T."/>
            <person name="Gao T."/>
            <person name="Zhang H."/>
        </authorList>
    </citation>
    <scope>NUCLEOTIDE SEQUENCE</scope>
    <source>
        <strain evidence="2">3651</strain>
    </source>
</reference>
<name>A0AAE1XY28_9LAMI</name>
<comment type="caution">
    <text evidence="2">The sequence shown here is derived from an EMBL/GenBank/DDBJ whole genome shotgun (WGS) entry which is preliminary data.</text>
</comment>
<dbReference type="Pfam" id="PF14111">
    <property type="entry name" value="DUF4283"/>
    <property type="match status" value="1"/>
</dbReference>
<accession>A0AAE1XY28</accession>
<dbReference type="InterPro" id="IPR040256">
    <property type="entry name" value="At4g02000-like"/>
</dbReference>
<dbReference type="EMBL" id="JACGWO010000009">
    <property type="protein sequence ID" value="KAK4420218.1"/>
    <property type="molecule type" value="Genomic_DNA"/>
</dbReference>
<sequence length="179" mass="20683">MPLGLWHGEIKPQGYYLVGKLLGRRSFNFEAFKNSMLNSFNPGRSMEFRLIEDGRVLFKFNHILDQRKVIEEGPWAFEKNLLVLRVVEENDNPVRIELSVTDFHIHVHDLSLSRMTKEVNTFIGNQIGIFRDVDLDRGGQGWGSSLRIRVGIDVNKPLRRIMKLRTAIGDESLISFTNE</sequence>
<dbReference type="InterPro" id="IPR025558">
    <property type="entry name" value="DUF4283"/>
</dbReference>
<dbReference type="PANTHER" id="PTHR31286">
    <property type="entry name" value="GLYCINE-RICH CELL WALL STRUCTURAL PROTEIN 1.8-LIKE"/>
    <property type="match status" value="1"/>
</dbReference>
<dbReference type="PANTHER" id="PTHR31286:SF167">
    <property type="entry name" value="OS09G0268800 PROTEIN"/>
    <property type="match status" value="1"/>
</dbReference>
<evidence type="ECO:0000313" key="2">
    <source>
        <dbReference type="EMBL" id="KAK4420218.1"/>
    </source>
</evidence>
<protein>
    <recommendedName>
        <fullName evidence="1">DUF4283 domain-containing protein</fullName>
    </recommendedName>
</protein>
<evidence type="ECO:0000313" key="3">
    <source>
        <dbReference type="Proteomes" id="UP001293254"/>
    </source>
</evidence>
<reference evidence="2" key="1">
    <citation type="submission" date="2020-06" db="EMBL/GenBank/DDBJ databases">
        <authorList>
            <person name="Li T."/>
            <person name="Hu X."/>
            <person name="Zhang T."/>
            <person name="Song X."/>
            <person name="Zhang H."/>
            <person name="Dai N."/>
            <person name="Sheng W."/>
            <person name="Hou X."/>
            <person name="Wei L."/>
        </authorList>
    </citation>
    <scope>NUCLEOTIDE SEQUENCE</scope>
    <source>
        <strain evidence="2">3651</strain>
        <tissue evidence="2">Leaf</tissue>
    </source>
</reference>
<gene>
    <name evidence="2" type="ORF">Salat_2434800</name>
</gene>
<evidence type="ECO:0000259" key="1">
    <source>
        <dbReference type="Pfam" id="PF14111"/>
    </source>
</evidence>
<keyword evidence="3" id="KW-1185">Reference proteome</keyword>
<dbReference type="AlphaFoldDB" id="A0AAE1XY28"/>
<dbReference type="Proteomes" id="UP001293254">
    <property type="component" value="Unassembled WGS sequence"/>
</dbReference>
<organism evidence="2 3">
    <name type="scientific">Sesamum alatum</name>
    <dbReference type="NCBI Taxonomy" id="300844"/>
    <lineage>
        <taxon>Eukaryota</taxon>
        <taxon>Viridiplantae</taxon>
        <taxon>Streptophyta</taxon>
        <taxon>Embryophyta</taxon>
        <taxon>Tracheophyta</taxon>
        <taxon>Spermatophyta</taxon>
        <taxon>Magnoliopsida</taxon>
        <taxon>eudicotyledons</taxon>
        <taxon>Gunneridae</taxon>
        <taxon>Pentapetalae</taxon>
        <taxon>asterids</taxon>
        <taxon>lamiids</taxon>
        <taxon>Lamiales</taxon>
        <taxon>Pedaliaceae</taxon>
        <taxon>Sesamum</taxon>
    </lineage>
</organism>